<evidence type="ECO:0000313" key="3">
    <source>
        <dbReference type="EMBL" id="KMT17964.1"/>
    </source>
</evidence>
<organism evidence="3 4">
    <name type="scientific">Beta vulgaris subsp. vulgaris</name>
    <name type="common">Beet</name>
    <dbReference type="NCBI Taxonomy" id="3555"/>
    <lineage>
        <taxon>Eukaryota</taxon>
        <taxon>Viridiplantae</taxon>
        <taxon>Streptophyta</taxon>
        <taxon>Embryophyta</taxon>
        <taxon>Tracheophyta</taxon>
        <taxon>Spermatophyta</taxon>
        <taxon>Magnoliopsida</taxon>
        <taxon>eudicotyledons</taxon>
        <taxon>Gunneridae</taxon>
        <taxon>Pentapetalae</taxon>
        <taxon>Caryophyllales</taxon>
        <taxon>Chenopodiaceae</taxon>
        <taxon>Betoideae</taxon>
        <taxon>Beta</taxon>
    </lineage>
</organism>
<dbReference type="Gramene" id="KMT17964">
    <property type="protein sequence ID" value="KMT17964"/>
    <property type="gene ID" value="BVRB_2g033100"/>
</dbReference>
<keyword evidence="1" id="KW-1133">Transmembrane helix</keyword>
<sequence>MAKSTQASPMAVIFAIFSLLVSVAMAVEAPAPSPTSAAGILSPSIAGIFAVAIAAFFSGSLLKN</sequence>
<dbReference type="AlphaFoldDB" id="A0A0J8D0W5"/>
<keyword evidence="1" id="KW-0812">Transmembrane</keyword>
<name>A0A0J8D0W5_BETVV</name>
<evidence type="ECO:0000256" key="2">
    <source>
        <dbReference type="SAM" id="SignalP"/>
    </source>
</evidence>
<dbReference type="Proteomes" id="UP000035740">
    <property type="component" value="Chromosome 2"/>
</dbReference>
<protein>
    <submittedName>
        <fullName evidence="3">Uncharacterized protein</fullName>
    </submittedName>
</protein>
<feature type="chain" id="PRO_5005296289" evidence="2">
    <location>
        <begin position="27"/>
        <end position="64"/>
    </location>
</feature>
<keyword evidence="4" id="KW-1185">Reference proteome</keyword>
<accession>A0A0J8D0W5</accession>
<dbReference type="EMBL" id="KQ090040">
    <property type="protein sequence ID" value="KMT17964.1"/>
    <property type="molecule type" value="Genomic_DNA"/>
</dbReference>
<keyword evidence="1" id="KW-0472">Membrane</keyword>
<proteinExistence type="predicted"/>
<feature type="transmembrane region" description="Helical" evidence="1">
    <location>
        <begin position="36"/>
        <end position="62"/>
    </location>
</feature>
<reference evidence="3 4" key="1">
    <citation type="journal article" date="2014" name="Nature">
        <title>The genome of the recently domesticated crop plant sugar beet (Beta vulgaris).</title>
        <authorList>
            <person name="Dohm J.C."/>
            <person name="Minoche A.E."/>
            <person name="Holtgrawe D."/>
            <person name="Capella-Gutierrez S."/>
            <person name="Zakrzewski F."/>
            <person name="Tafer H."/>
            <person name="Rupp O."/>
            <person name="Sorensen T.R."/>
            <person name="Stracke R."/>
            <person name="Reinhardt R."/>
            <person name="Goesmann A."/>
            <person name="Kraft T."/>
            <person name="Schulz B."/>
            <person name="Stadler P.F."/>
            <person name="Schmidt T."/>
            <person name="Gabaldon T."/>
            <person name="Lehrach H."/>
            <person name="Weisshaar B."/>
            <person name="Himmelbauer H."/>
        </authorList>
    </citation>
    <scope>NUCLEOTIDE SEQUENCE [LARGE SCALE GENOMIC DNA]</scope>
    <source>
        <tissue evidence="3">Taproot</tissue>
    </source>
</reference>
<feature type="signal peptide" evidence="2">
    <location>
        <begin position="1"/>
        <end position="26"/>
    </location>
</feature>
<evidence type="ECO:0000313" key="4">
    <source>
        <dbReference type="Proteomes" id="UP000035740"/>
    </source>
</evidence>
<keyword evidence="2" id="KW-0732">Signal</keyword>
<gene>
    <name evidence="3" type="ORF">BVRB_2g033100</name>
</gene>
<evidence type="ECO:0000256" key="1">
    <source>
        <dbReference type="SAM" id="Phobius"/>
    </source>
</evidence>